<dbReference type="AlphaFoldDB" id="W7XH66"/>
<reference evidence="3" key="1">
    <citation type="journal article" date="2006" name="PLoS Biol.">
        <title>Macronuclear genome sequence of the ciliate Tetrahymena thermophila, a model eukaryote.</title>
        <authorList>
            <person name="Eisen J.A."/>
            <person name="Coyne R.S."/>
            <person name="Wu M."/>
            <person name="Wu D."/>
            <person name="Thiagarajan M."/>
            <person name="Wortman J.R."/>
            <person name="Badger J.H."/>
            <person name="Ren Q."/>
            <person name="Amedeo P."/>
            <person name="Jones K.M."/>
            <person name="Tallon L.J."/>
            <person name="Delcher A.L."/>
            <person name="Salzberg S.L."/>
            <person name="Silva J.C."/>
            <person name="Haas B.J."/>
            <person name="Majoros W.H."/>
            <person name="Farzad M."/>
            <person name="Carlton J.M."/>
            <person name="Smith R.K. Jr."/>
            <person name="Garg J."/>
            <person name="Pearlman R.E."/>
            <person name="Karrer K.M."/>
            <person name="Sun L."/>
            <person name="Manning G."/>
            <person name="Elde N.C."/>
            <person name="Turkewitz A.P."/>
            <person name="Asai D.J."/>
            <person name="Wilkes D.E."/>
            <person name="Wang Y."/>
            <person name="Cai H."/>
            <person name="Collins K."/>
            <person name="Stewart B.A."/>
            <person name="Lee S.R."/>
            <person name="Wilamowska K."/>
            <person name="Weinberg Z."/>
            <person name="Ruzzo W.L."/>
            <person name="Wloga D."/>
            <person name="Gaertig J."/>
            <person name="Frankel J."/>
            <person name="Tsao C.-C."/>
            <person name="Gorovsky M.A."/>
            <person name="Keeling P.J."/>
            <person name="Waller R.F."/>
            <person name="Patron N.J."/>
            <person name="Cherry J.M."/>
            <person name="Stover N.A."/>
            <person name="Krieger C.J."/>
            <person name="del Toro C."/>
            <person name="Ryder H.F."/>
            <person name="Williamson S.C."/>
            <person name="Barbeau R.A."/>
            <person name="Hamilton E.P."/>
            <person name="Orias E."/>
        </authorList>
    </citation>
    <scope>NUCLEOTIDE SEQUENCE [LARGE SCALE GENOMIC DNA]</scope>
    <source>
        <strain evidence="3">SB210</strain>
    </source>
</reference>
<dbReference type="SUPFAM" id="SSF103473">
    <property type="entry name" value="MFS general substrate transporter"/>
    <property type="match status" value="1"/>
</dbReference>
<feature type="transmembrane region" description="Helical" evidence="1">
    <location>
        <begin position="110"/>
        <end position="128"/>
    </location>
</feature>
<dbReference type="InterPro" id="IPR036259">
    <property type="entry name" value="MFS_trans_sf"/>
</dbReference>
<dbReference type="RefSeq" id="XP_012650957.1">
    <property type="nucleotide sequence ID" value="XM_012795503.1"/>
</dbReference>
<dbReference type="Proteomes" id="UP000009168">
    <property type="component" value="Unassembled WGS sequence"/>
</dbReference>
<organism evidence="2 3">
    <name type="scientific">Tetrahymena thermophila (strain SB210)</name>
    <dbReference type="NCBI Taxonomy" id="312017"/>
    <lineage>
        <taxon>Eukaryota</taxon>
        <taxon>Sar</taxon>
        <taxon>Alveolata</taxon>
        <taxon>Ciliophora</taxon>
        <taxon>Intramacronucleata</taxon>
        <taxon>Oligohymenophorea</taxon>
        <taxon>Hymenostomatida</taxon>
        <taxon>Tetrahymenina</taxon>
        <taxon>Tetrahymenidae</taxon>
        <taxon>Tetrahymena</taxon>
    </lineage>
</organism>
<feature type="transmembrane region" description="Helical" evidence="1">
    <location>
        <begin position="135"/>
        <end position="157"/>
    </location>
</feature>
<dbReference type="Gene3D" id="1.20.1250.20">
    <property type="entry name" value="MFS general substrate transporter like domains"/>
    <property type="match status" value="1"/>
</dbReference>
<feature type="transmembrane region" description="Helical" evidence="1">
    <location>
        <begin position="202"/>
        <end position="226"/>
    </location>
</feature>
<keyword evidence="1" id="KW-1133">Transmembrane helix</keyword>
<feature type="transmembrane region" description="Helical" evidence="1">
    <location>
        <begin position="308"/>
        <end position="326"/>
    </location>
</feature>
<dbReference type="KEGG" id="tet:TTHERM_000058309"/>
<dbReference type="EMBL" id="GG662853">
    <property type="protein sequence ID" value="EWS76508.1"/>
    <property type="molecule type" value="Genomic_DNA"/>
</dbReference>
<keyword evidence="1 2" id="KW-0812">Transmembrane</keyword>
<feature type="transmembrane region" description="Helical" evidence="1">
    <location>
        <begin position="84"/>
        <end position="104"/>
    </location>
</feature>
<protein>
    <submittedName>
        <fullName evidence="2">Transmembrane protein, putative</fullName>
    </submittedName>
</protein>
<name>W7XH66_TETTS</name>
<feature type="transmembrane region" description="Helical" evidence="1">
    <location>
        <begin position="366"/>
        <end position="394"/>
    </location>
</feature>
<evidence type="ECO:0000256" key="1">
    <source>
        <dbReference type="SAM" id="Phobius"/>
    </source>
</evidence>
<feature type="transmembrane region" description="Helical" evidence="1">
    <location>
        <begin position="338"/>
        <end position="360"/>
    </location>
</feature>
<feature type="transmembrane region" description="Helical" evidence="1">
    <location>
        <begin position="406"/>
        <end position="425"/>
    </location>
</feature>
<dbReference type="GeneID" id="24437035"/>
<evidence type="ECO:0000313" key="3">
    <source>
        <dbReference type="Proteomes" id="UP000009168"/>
    </source>
</evidence>
<feature type="transmembrane region" description="Helical" evidence="1">
    <location>
        <begin position="169"/>
        <end position="190"/>
    </location>
</feature>
<keyword evidence="1" id="KW-0472">Membrane</keyword>
<gene>
    <name evidence="2" type="ORF">TTHERM_000058309</name>
</gene>
<feature type="transmembrane region" description="Helical" evidence="1">
    <location>
        <begin position="45"/>
        <end position="63"/>
    </location>
</feature>
<sequence>MVQEPNEIIYVTKNILSKRNKKLLVIPKIENDLKLQIQNIKKKNILMILIGCILSKFGIILCQQLCSYSQSQVIDQNQSYKFNIIQYFSVLFSQGLLGFTVDLISLSSSWRFTQCVCIIGMLIFILASQSQNSQIIIVANILIRFSQGCNYICGTYILYDSSYYLKKRFLYQSLFILIGSFGGFLIYLILDWLSILNKINQKYLIQVICVCLLINLIGDIIVSQFYNKLDKIKLMSQSYQQYLQSRGVAISLRAIFNYYWNENIIYLAITMISYRSMSSVNNVLFTITNIQQNKQINLSNNLAELLKMLFYLSTITIGIIIMYRIQKRKKVIQFSYQITRNFMVITTIAQILLTATLYFQNKLNLYLIYPLLIIILITKGIAFILSSILCNQLLISLQSEKSSIRCMGIGIFGICQNLFEIFYYLSINPIILNSILSLVGILFLLYSFYYLQNRRFDLIDQKLNQSKLGEPLISVDNSNA</sequence>
<proteinExistence type="predicted"/>
<evidence type="ECO:0000313" key="2">
    <source>
        <dbReference type="EMBL" id="EWS76508.1"/>
    </source>
</evidence>
<feature type="transmembrane region" description="Helical" evidence="1">
    <location>
        <begin position="431"/>
        <end position="451"/>
    </location>
</feature>
<accession>W7XH66</accession>
<keyword evidence="3" id="KW-1185">Reference proteome</keyword>
<dbReference type="InParanoid" id="W7XH66"/>